<proteinExistence type="predicted"/>
<keyword evidence="2" id="KW-1185">Reference proteome</keyword>
<evidence type="ECO:0000313" key="2">
    <source>
        <dbReference type="Proteomes" id="UP000478052"/>
    </source>
</evidence>
<reference evidence="1 2" key="1">
    <citation type="submission" date="2019-08" db="EMBL/GenBank/DDBJ databases">
        <title>Whole genome of Aphis craccivora.</title>
        <authorList>
            <person name="Voronova N.V."/>
            <person name="Shulinski R.S."/>
            <person name="Bandarenka Y.V."/>
            <person name="Zhorov D.G."/>
            <person name="Warner D."/>
        </authorList>
    </citation>
    <scope>NUCLEOTIDE SEQUENCE [LARGE SCALE GENOMIC DNA]</scope>
    <source>
        <strain evidence="1">180601</strain>
        <tissue evidence="1">Whole Body</tissue>
    </source>
</reference>
<evidence type="ECO:0000313" key="1">
    <source>
        <dbReference type="EMBL" id="KAF0750750.1"/>
    </source>
</evidence>
<accession>A0A6G0Y7Z0</accession>
<organism evidence="1 2">
    <name type="scientific">Aphis craccivora</name>
    <name type="common">Cowpea aphid</name>
    <dbReference type="NCBI Taxonomy" id="307492"/>
    <lineage>
        <taxon>Eukaryota</taxon>
        <taxon>Metazoa</taxon>
        <taxon>Ecdysozoa</taxon>
        <taxon>Arthropoda</taxon>
        <taxon>Hexapoda</taxon>
        <taxon>Insecta</taxon>
        <taxon>Pterygota</taxon>
        <taxon>Neoptera</taxon>
        <taxon>Paraneoptera</taxon>
        <taxon>Hemiptera</taxon>
        <taxon>Sternorrhyncha</taxon>
        <taxon>Aphidomorpha</taxon>
        <taxon>Aphidoidea</taxon>
        <taxon>Aphididae</taxon>
        <taxon>Aphidini</taxon>
        <taxon>Aphis</taxon>
        <taxon>Aphis</taxon>
    </lineage>
</organism>
<protein>
    <submittedName>
        <fullName evidence="1">Retrotransposable element Tf2 protein type 1</fullName>
    </submittedName>
</protein>
<gene>
    <name evidence="1" type="ORF">FWK35_00028165</name>
</gene>
<comment type="caution">
    <text evidence="1">The sequence shown here is derived from an EMBL/GenBank/DDBJ whole genome shotgun (WGS) entry which is preliminary data.</text>
</comment>
<sequence>MSGAHLGVHKFHAKSFNSVNQINSHLSATGMLESNKIVNGIPFQEIYIDCIGPMLGA</sequence>
<dbReference type="AlphaFoldDB" id="A0A6G0Y7Z0"/>
<name>A0A6G0Y7Z0_APHCR</name>
<dbReference type="EMBL" id="VUJU01005611">
    <property type="protein sequence ID" value="KAF0750750.1"/>
    <property type="molecule type" value="Genomic_DNA"/>
</dbReference>
<dbReference type="Proteomes" id="UP000478052">
    <property type="component" value="Unassembled WGS sequence"/>
</dbReference>